<evidence type="ECO:0000256" key="4">
    <source>
        <dbReference type="ARBA" id="ARBA00022692"/>
    </source>
</evidence>
<dbReference type="NCBIfam" id="TIGR01297">
    <property type="entry name" value="CDF"/>
    <property type="match status" value="1"/>
</dbReference>
<dbReference type="Pfam" id="PF01545">
    <property type="entry name" value="Cation_efflux"/>
    <property type="match status" value="1"/>
</dbReference>
<proteinExistence type="inferred from homology"/>
<dbReference type="PANTHER" id="PTHR43840">
    <property type="entry name" value="MITOCHONDRIAL METAL TRANSPORTER 1-RELATED"/>
    <property type="match status" value="1"/>
</dbReference>
<feature type="transmembrane region" description="Helical" evidence="7">
    <location>
        <begin position="125"/>
        <end position="142"/>
    </location>
</feature>
<dbReference type="Gene3D" id="3.30.70.1350">
    <property type="entry name" value="Cation efflux protein, cytoplasmic domain"/>
    <property type="match status" value="3"/>
</dbReference>
<evidence type="ECO:0000256" key="5">
    <source>
        <dbReference type="ARBA" id="ARBA00022989"/>
    </source>
</evidence>
<dbReference type="InterPro" id="IPR027470">
    <property type="entry name" value="Cation_efflux_CTD"/>
</dbReference>
<dbReference type="InterPro" id="IPR050291">
    <property type="entry name" value="CDF_Transporter"/>
</dbReference>
<evidence type="ECO:0000256" key="2">
    <source>
        <dbReference type="ARBA" id="ARBA00008114"/>
    </source>
</evidence>
<gene>
    <name evidence="10" type="ORF">IFK94_02870</name>
</gene>
<name>A0A8J6XZ60_9BACT</name>
<evidence type="ECO:0000256" key="3">
    <source>
        <dbReference type="ARBA" id="ARBA00022448"/>
    </source>
</evidence>
<evidence type="ECO:0000256" key="6">
    <source>
        <dbReference type="ARBA" id="ARBA00023136"/>
    </source>
</evidence>
<comment type="caution">
    <text evidence="10">The sequence shown here is derived from an EMBL/GenBank/DDBJ whole genome shotgun (WGS) entry which is preliminary data.</text>
</comment>
<dbReference type="AlphaFoldDB" id="A0A8J6XZ60"/>
<dbReference type="EMBL" id="JACXWD010000005">
    <property type="protein sequence ID" value="MBD3867043.1"/>
    <property type="molecule type" value="Genomic_DNA"/>
</dbReference>
<feature type="domain" description="Cation efflux protein cytoplasmic" evidence="9">
    <location>
        <begin position="232"/>
        <end position="303"/>
    </location>
</feature>
<feature type="domain" description="Cation efflux protein cytoplasmic" evidence="9">
    <location>
        <begin position="325"/>
        <end position="383"/>
    </location>
</feature>
<comment type="similarity">
    <text evidence="2">Belongs to the cation diffusion facilitator (CDF) transporter (TC 2.A.4) family.</text>
</comment>
<dbReference type="PANTHER" id="PTHR43840:SF15">
    <property type="entry name" value="MITOCHONDRIAL METAL TRANSPORTER 1-RELATED"/>
    <property type="match status" value="1"/>
</dbReference>
<dbReference type="Gene3D" id="1.20.1510.10">
    <property type="entry name" value="Cation efflux protein transmembrane domain"/>
    <property type="match status" value="1"/>
</dbReference>
<feature type="transmembrane region" description="Helical" evidence="7">
    <location>
        <begin position="92"/>
        <end position="109"/>
    </location>
</feature>
<evidence type="ECO:0000259" key="9">
    <source>
        <dbReference type="Pfam" id="PF16916"/>
    </source>
</evidence>
<dbReference type="InterPro" id="IPR027469">
    <property type="entry name" value="Cation_efflux_TMD_sf"/>
</dbReference>
<feature type="transmembrane region" description="Helical" evidence="7">
    <location>
        <begin position="163"/>
        <end position="187"/>
    </location>
</feature>
<evidence type="ECO:0000256" key="7">
    <source>
        <dbReference type="SAM" id="Phobius"/>
    </source>
</evidence>
<feature type="domain" description="Cation efflux protein cytoplasmic" evidence="9">
    <location>
        <begin position="405"/>
        <end position="476"/>
    </location>
</feature>
<dbReference type="GO" id="GO:0016020">
    <property type="term" value="C:membrane"/>
    <property type="evidence" value="ECO:0007669"/>
    <property type="project" value="UniProtKB-SubCell"/>
</dbReference>
<dbReference type="Pfam" id="PF16916">
    <property type="entry name" value="ZT_dimer"/>
    <property type="match status" value="3"/>
</dbReference>
<feature type="transmembrane region" description="Helical" evidence="7">
    <location>
        <begin position="199"/>
        <end position="217"/>
    </location>
</feature>
<sequence length="481" mass="51921">MDGNEPSKGGIDPKAMLGEKRRAAMASVLAGLGLTVMKLAAGLATGSLGILAEAAHSALDTGAAVLTVFAVKTSWRPPDAEHHYGHGKVENLTALASTVLLILTSFWIIREAVGRMMHPDVEVEPNIWAFLVVGISIVVDIVRARDLRAVAKKSKSQALEADALHFSTDIASSGVVLLGLVGVLLAQRYDIPGLAMADSLAAVLVAVIVLVLCWQLGRRSIDVLMDRAPQGMVDQVRLVLAGIGGAAGDPRIRLRQAGDRMFADIELGMAPGLPLAEGERVAEMAREQVREVLGANASVLIQLRGQWRSPATLRQQVTTAIGMEGVHGHNITVRKMDDGTHVDLHLELPGEMSLEEGHGIADRVETSILQRVPEVRRVDIHLELHADEPVRAVPLDQESRAWRERRVEEISAEIVGAGSVHDLLMTRTESGLYLSCHCFLPGGTSLQEAHRMTDRLEKALYQALPELNRVSVHAEPDTLRS</sequence>
<dbReference type="InterPro" id="IPR002524">
    <property type="entry name" value="Cation_efflux"/>
</dbReference>
<dbReference type="InterPro" id="IPR036837">
    <property type="entry name" value="Cation_efflux_CTD_sf"/>
</dbReference>
<dbReference type="InterPro" id="IPR058533">
    <property type="entry name" value="Cation_efflux_TM"/>
</dbReference>
<feature type="transmembrane region" description="Helical" evidence="7">
    <location>
        <begin position="23"/>
        <end position="44"/>
    </location>
</feature>
<feature type="domain" description="Cation efflux protein transmembrane" evidence="8">
    <location>
        <begin position="25"/>
        <end position="225"/>
    </location>
</feature>
<keyword evidence="4 7" id="KW-0812">Transmembrane</keyword>
<dbReference type="SUPFAM" id="SSF161111">
    <property type="entry name" value="Cation efflux protein transmembrane domain-like"/>
    <property type="match status" value="1"/>
</dbReference>
<evidence type="ECO:0000313" key="10">
    <source>
        <dbReference type="EMBL" id="MBD3867043.1"/>
    </source>
</evidence>
<dbReference type="Proteomes" id="UP000648239">
    <property type="component" value="Unassembled WGS sequence"/>
</dbReference>
<protein>
    <submittedName>
        <fullName evidence="10">Cation-efflux pump</fullName>
    </submittedName>
</protein>
<evidence type="ECO:0000259" key="8">
    <source>
        <dbReference type="Pfam" id="PF01545"/>
    </source>
</evidence>
<keyword evidence="6 7" id="KW-0472">Membrane</keyword>
<dbReference type="SUPFAM" id="SSF160240">
    <property type="entry name" value="Cation efflux protein cytoplasmic domain-like"/>
    <property type="match status" value="3"/>
</dbReference>
<keyword evidence="5 7" id="KW-1133">Transmembrane helix</keyword>
<reference evidence="10 11" key="1">
    <citation type="submission" date="2020-08" db="EMBL/GenBank/DDBJ databases">
        <title>Acidobacteriota in marine sediments use diverse sulfur dissimilation pathways.</title>
        <authorList>
            <person name="Wasmund K."/>
        </authorList>
    </citation>
    <scope>NUCLEOTIDE SEQUENCE [LARGE SCALE GENOMIC DNA]</scope>
    <source>
        <strain evidence="10">MAG AM4</strain>
    </source>
</reference>
<organism evidence="10 11">
    <name type="scientific">Candidatus Polarisedimenticola svalbardensis</name>
    <dbReference type="NCBI Taxonomy" id="2886004"/>
    <lineage>
        <taxon>Bacteria</taxon>
        <taxon>Pseudomonadati</taxon>
        <taxon>Acidobacteriota</taxon>
        <taxon>Candidatus Polarisedimenticolia</taxon>
        <taxon>Candidatus Polarisedimenticolales</taxon>
        <taxon>Candidatus Polarisedimenticolaceae</taxon>
        <taxon>Candidatus Polarisedimenticola</taxon>
    </lineage>
</organism>
<accession>A0A8J6XZ60</accession>
<dbReference type="GO" id="GO:0008324">
    <property type="term" value="F:monoatomic cation transmembrane transporter activity"/>
    <property type="evidence" value="ECO:0007669"/>
    <property type="project" value="InterPro"/>
</dbReference>
<comment type="subcellular location">
    <subcellularLocation>
        <location evidence="1">Membrane</location>
        <topology evidence="1">Multi-pass membrane protein</topology>
    </subcellularLocation>
</comment>
<evidence type="ECO:0000313" key="11">
    <source>
        <dbReference type="Proteomes" id="UP000648239"/>
    </source>
</evidence>
<evidence type="ECO:0000256" key="1">
    <source>
        <dbReference type="ARBA" id="ARBA00004141"/>
    </source>
</evidence>
<keyword evidence="3" id="KW-0813">Transport</keyword>